<dbReference type="Pfam" id="PF22252">
    <property type="entry name" value="PNGase_F-II_N"/>
    <property type="match status" value="1"/>
</dbReference>
<comment type="caution">
    <text evidence="1">The sequence shown here is derived from an EMBL/GenBank/DDBJ whole genome shotgun (WGS) entry which is preliminary data.</text>
</comment>
<gene>
    <name evidence="1" type="ORF">LZZ85_04690</name>
</gene>
<reference evidence="1" key="1">
    <citation type="submission" date="2022-01" db="EMBL/GenBank/DDBJ databases">
        <authorList>
            <person name="Jo J.-H."/>
            <person name="Im W.-T."/>
        </authorList>
    </citation>
    <scope>NUCLEOTIDE SEQUENCE</scope>
    <source>
        <strain evidence="1">NA20</strain>
    </source>
</reference>
<evidence type="ECO:0000313" key="2">
    <source>
        <dbReference type="Proteomes" id="UP001165367"/>
    </source>
</evidence>
<keyword evidence="2" id="KW-1185">Reference proteome</keyword>
<proteinExistence type="predicted"/>
<organism evidence="1 2">
    <name type="scientific">Terrimonas ginsenosidimutans</name>
    <dbReference type="NCBI Taxonomy" id="2908004"/>
    <lineage>
        <taxon>Bacteria</taxon>
        <taxon>Pseudomonadati</taxon>
        <taxon>Bacteroidota</taxon>
        <taxon>Chitinophagia</taxon>
        <taxon>Chitinophagales</taxon>
        <taxon>Chitinophagaceae</taxon>
        <taxon>Terrimonas</taxon>
    </lineage>
</organism>
<evidence type="ECO:0000313" key="1">
    <source>
        <dbReference type="EMBL" id="MCG2613562.1"/>
    </source>
</evidence>
<dbReference type="Proteomes" id="UP001165367">
    <property type="component" value="Unassembled WGS sequence"/>
</dbReference>
<dbReference type="EMBL" id="JAKLTR010000002">
    <property type="protein sequence ID" value="MCG2613562.1"/>
    <property type="molecule type" value="Genomic_DNA"/>
</dbReference>
<dbReference type="NCBIfam" id="TIGR01200">
    <property type="entry name" value="GLPGLI"/>
    <property type="match status" value="1"/>
</dbReference>
<sequence>MTKRIYITVLAATFGFGVKAQQIFLDKVSIDFAKTVSVWPLIKEIEPQWYEQAKDNMPKETVSYFNFTSDGNKSVYKRVKEAEIPKGMWWEPFADQNVIFNDYDAGTTISQKPVFEETFLVTDSLAKIKWKITPDTRVIAGFECRKAIGILFDTVAVFAFYTDEIKVTGGPESTNGLPGMILGVGIPRLHTTWFATKVQALGAVEPKALAPATKGKKANKKELLTLLDKALSQGQEWGKKMVLAFVI</sequence>
<name>A0ABS9KML6_9BACT</name>
<dbReference type="RefSeq" id="WP_237868948.1">
    <property type="nucleotide sequence ID" value="NZ_JAKLTR010000002.1"/>
</dbReference>
<accession>A0ABS9KML6</accession>
<dbReference type="InterPro" id="IPR005901">
    <property type="entry name" value="GLPGLI"/>
</dbReference>
<protein>
    <submittedName>
        <fullName evidence="1">GLPGLI family protein</fullName>
    </submittedName>
</protein>